<protein>
    <submittedName>
        <fullName evidence="1">Uncharacterized protein</fullName>
    </submittedName>
</protein>
<sequence length="74" mass="8483">MSSEFNELLPDFGDNFGDDIQGERVQIIIIGSRDQVQHNINDFYIKRVITDRSQFSPVLPAPFATGKWMAILLR</sequence>
<reference evidence="1" key="2">
    <citation type="journal article" date="2022" name="Microbiol. Resour. Announc.">
        <title>Metagenome Sequencing to Explore Phylogenomics of Terrestrial Cyanobacteria.</title>
        <authorList>
            <person name="Ward R.D."/>
            <person name="Stajich J.E."/>
            <person name="Johansen J.R."/>
            <person name="Huntemann M."/>
            <person name="Clum A."/>
            <person name="Foster B."/>
            <person name="Foster B."/>
            <person name="Roux S."/>
            <person name="Palaniappan K."/>
            <person name="Varghese N."/>
            <person name="Mukherjee S."/>
            <person name="Reddy T.B.K."/>
            <person name="Daum C."/>
            <person name="Copeland A."/>
            <person name="Chen I.A."/>
            <person name="Ivanova N.N."/>
            <person name="Kyrpides N.C."/>
            <person name="Shapiro N."/>
            <person name="Eloe-Fadrosh E.A."/>
            <person name="Pietrasiak N."/>
        </authorList>
    </citation>
    <scope>NUCLEOTIDE SEQUENCE</scope>
    <source>
        <strain evidence="1">GSE-TBD4-15B</strain>
    </source>
</reference>
<organism evidence="1 2">
    <name type="scientific">Pegethrix bostrychoides GSE-TBD4-15B</name>
    <dbReference type="NCBI Taxonomy" id="2839662"/>
    <lineage>
        <taxon>Bacteria</taxon>
        <taxon>Bacillati</taxon>
        <taxon>Cyanobacteriota</taxon>
        <taxon>Cyanophyceae</taxon>
        <taxon>Oculatellales</taxon>
        <taxon>Oculatellaceae</taxon>
        <taxon>Pegethrix</taxon>
    </lineage>
</organism>
<name>A0A951PD75_9CYAN</name>
<comment type="caution">
    <text evidence="1">The sequence shown here is derived from an EMBL/GenBank/DDBJ whole genome shotgun (WGS) entry which is preliminary data.</text>
</comment>
<gene>
    <name evidence="1" type="ORF">KME07_18575</name>
</gene>
<evidence type="ECO:0000313" key="1">
    <source>
        <dbReference type="EMBL" id="MBW4467436.1"/>
    </source>
</evidence>
<reference evidence="1" key="1">
    <citation type="submission" date="2021-05" db="EMBL/GenBank/DDBJ databases">
        <authorList>
            <person name="Pietrasiak N."/>
            <person name="Ward R."/>
            <person name="Stajich J.E."/>
            <person name="Kurbessoian T."/>
        </authorList>
    </citation>
    <scope>NUCLEOTIDE SEQUENCE</scope>
    <source>
        <strain evidence="1">GSE-TBD4-15B</strain>
    </source>
</reference>
<accession>A0A951PD75</accession>
<proteinExistence type="predicted"/>
<evidence type="ECO:0000313" key="2">
    <source>
        <dbReference type="Proteomes" id="UP000707356"/>
    </source>
</evidence>
<dbReference type="Proteomes" id="UP000707356">
    <property type="component" value="Unassembled WGS sequence"/>
</dbReference>
<dbReference type="EMBL" id="JAHHHV010000076">
    <property type="protein sequence ID" value="MBW4467436.1"/>
    <property type="molecule type" value="Genomic_DNA"/>
</dbReference>
<dbReference type="AlphaFoldDB" id="A0A951PD75"/>